<dbReference type="Pfam" id="PF13472">
    <property type="entry name" value="Lipase_GDSL_2"/>
    <property type="match status" value="1"/>
</dbReference>
<evidence type="ECO:0000259" key="1">
    <source>
        <dbReference type="Pfam" id="PF13472"/>
    </source>
</evidence>
<dbReference type="KEGG" id="sus:Acid_7387"/>
<dbReference type="InterPro" id="IPR036514">
    <property type="entry name" value="SGNH_hydro_sf"/>
</dbReference>
<dbReference type="GO" id="GO:0016788">
    <property type="term" value="F:hydrolase activity, acting on ester bonds"/>
    <property type="evidence" value="ECO:0007669"/>
    <property type="project" value="UniProtKB-ARBA"/>
</dbReference>
<gene>
    <name evidence="2" type="ordered locus">Acid_7387</name>
</gene>
<name>Q01PX4_SOLUE</name>
<dbReference type="InterPro" id="IPR013830">
    <property type="entry name" value="SGNH_hydro"/>
</dbReference>
<sequence length="393" mass="42988">MRAAAQSKVDGYLEESAQKALRQTGALVPVFEQLARAAGPVHIIQFGDSHTAADEWTGGLREQFRGRFGDGGSGFSLAGHPFPGYRRFDARGGGSTGWVSAGLRAGTGDGWFGLGGVSISTSRPGQTVFLQAECDRLEVHFLQQPGGGRLALYDEDERLENIATEGEMAAGMVRYDMRPGAHRFLLKTLDGRPVRLFGWVADKGTGVTYEALGINGAEATLLLKWDESMLATYLQRREPGLIVLSYGTNEASDPLWHRESYREAFAKVIARLRAAAPAASILVLGPADRWIVTRGRWQLVAGVDDIIAQQESVCKELGCAYWDTRERMGGAGTMRDWQTAGLGQGDRVHFTAAGYHRLANVLYSDLMQLFEAYTKARPNAGEKISHDRPRPNR</sequence>
<feature type="domain" description="SGNH hydrolase-type esterase" evidence="1">
    <location>
        <begin position="199"/>
        <end position="356"/>
    </location>
</feature>
<dbReference type="HOGENOM" id="CLU_026695_2_0_0"/>
<dbReference type="PANTHER" id="PTHR30383">
    <property type="entry name" value="THIOESTERASE 1/PROTEASE 1/LYSOPHOSPHOLIPASE L1"/>
    <property type="match status" value="1"/>
</dbReference>
<dbReference type="AlphaFoldDB" id="Q01PX4"/>
<dbReference type="EMBL" id="CP000473">
    <property type="protein sequence ID" value="ABJ88296.1"/>
    <property type="molecule type" value="Genomic_DNA"/>
</dbReference>
<dbReference type="STRING" id="234267.Acid_7387"/>
<dbReference type="InterPro" id="IPR051532">
    <property type="entry name" value="Ester_Hydrolysis_Enzymes"/>
</dbReference>
<evidence type="ECO:0000313" key="2">
    <source>
        <dbReference type="EMBL" id="ABJ88296.1"/>
    </source>
</evidence>
<dbReference type="Gene3D" id="3.40.50.1110">
    <property type="entry name" value="SGNH hydrolase"/>
    <property type="match status" value="1"/>
</dbReference>
<dbReference type="PANTHER" id="PTHR30383:SF29">
    <property type="entry name" value="SGNH HYDROLASE-TYPE ESTERASE DOMAIN-CONTAINING PROTEIN"/>
    <property type="match status" value="1"/>
</dbReference>
<dbReference type="SUPFAM" id="SSF52266">
    <property type="entry name" value="SGNH hydrolase"/>
    <property type="match status" value="1"/>
</dbReference>
<dbReference type="InParanoid" id="Q01PX4"/>
<dbReference type="CDD" id="cd01825">
    <property type="entry name" value="SGNH_hydrolase_peri1"/>
    <property type="match status" value="1"/>
</dbReference>
<proteinExistence type="predicted"/>
<accession>Q01PX4</accession>
<dbReference type="eggNOG" id="COG2755">
    <property type="taxonomic scope" value="Bacteria"/>
</dbReference>
<organism evidence="2">
    <name type="scientific">Solibacter usitatus (strain Ellin6076)</name>
    <dbReference type="NCBI Taxonomy" id="234267"/>
    <lineage>
        <taxon>Bacteria</taxon>
        <taxon>Pseudomonadati</taxon>
        <taxon>Acidobacteriota</taxon>
        <taxon>Terriglobia</taxon>
        <taxon>Bryobacterales</taxon>
        <taxon>Solibacteraceae</taxon>
        <taxon>Candidatus Solibacter</taxon>
    </lineage>
</organism>
<protein>
    <recommendedName>
        <fullName evidence="1">SGNH hydrolase-type esterase domain-containing protein</fullName>
    </recommendedName>
</protein>
<dbReference type="Gene3D" id="2.60.120.1360">
    <property type="match status" value="1"/>
</dbReference>
<reference evidence="2" key="1">
    <citation type="submission" date="2006-10" db="EMBL/GenBank/DDBJ databases">
        <title>Complete sequence of Solibacter usitatus Ellin6076.</title>
        <authorList>
            <consortium name="US DOE Joint Genome Institute"/>
            <person name="Copeland A."/>
            <person name="Lucas S."/>
            <person name="Lapidus A."/>
            <person name="Barry K."/>
            <person name="Detter J.C."/>
            <person name="Glavina del Rio T."/>
            <person name="Hammon N."/>
            <person name="Israni S."/>
            <person name="Dalin E."/>
            <person name="Tice H."/>
            <person name="Pitluck S."/>
            <person name="Thompson L.S."/>
            <person name="Brettin T."/>
            <person name="Bruce D."/>
            <person name="Han C."/>
            <person name="Tapia R."/>
            <person name="Gilna P."/>
            <person name="Schmutz J."/>
            <person name="Larimer F."/>
            <person name="Land M."/>
            <person name="Hauser L."/>
            <person name="Kyrpides N."/>
            <person name="Mikhailova N."/>
            <person name="Janssen P.H."/>
            <person name="Kuske C.R."/>
            <person name="Richardson P."/>
        </authorList>
    </citation>
    <scope>NUCLEOTIDE SEQUENCE</scope>
    <source>
        <strain evidence="2">Ellin6076</strain>
    </source>
</reference>